<evidence type="ECO:0000313" key="2">
    <source>
        <dbReference type="EMBL" id="MCS4556537.1"/>
    </source>
</evidence>
<keyword evidence="3" id="KW-1185">Reference proteome</keyword>
<accession>A0ABT2FJN7</accession>
<gene>
    <name evidence="2" type="ORF">L9G74_08810</name>
</gene>
<dbReference type="EMBL" id="JAKOGG010000004">
    <property type="protein sequence ID" value="MCS4556537.1"/>
    <property type="molecule type" value="Genomic_DNA"/>
</dbReference>
<protein>
    <submittedName>
        <fullName evidence="2">DUF3192 domain-containing protein</fullName>
    </submittedName>
</protein>
<dbReference type="Proteomes" id="UP001201549">
    <property type="component" value="Unassembled WGS sequence"/>
</dbReference>
<sequence>MKSKIPVLIGGIFIAYLAFVGVILMVYEPSPDDMDWQDRQAFNRGKISELRIGEALSNIQQHMGHADFSEAKMAGDKQLLVLFYQTQRKVADGQLTRDECTPLLFVNEQLVAWGEDTYQQYLQPVPTSVTN</sequence>
<name>A0ABT2FJN7_9GAMM</name>
<proteinExistence type="predicted"/>
<reference evidence="3" key="2">
    <citation type="submission" date="2023-07" db="EMBL/GenBank/DDBJ databases">
        <title>Shewanella mangrovi sp. nov., an acetaldehyde- degrading bacterium isolated from mangrove sediment.</title>
        <authorList>
            <person name="Liu Y."/>
        </authorList>
    </citation>
    <scope>NUCLEOTIDE SEQUENCE [LARGE SCALE GENOMIC DNA]</scope>
    <source>
        <strain evidence="3">C32</strain>
    </source>
</reference>
<feature type="transmembrane region" description="Helical" evidence="1">
    <location>
        <begin position="7"/>
        <end position="27"/>
    </location>
</feature>
<keyword evidence="1" id="KW-0472">Membrane</keyword>
<reference evidence="2 3" key="1">
    <citation type="submission" date="2022-02" db="EMBL/GenBank/DDBJ databases">
        <authorList>
            <person name="Zhuang L."/>
        </authorList>
    </citation>
    <scope>NUCLEOTIDE SEQUENCE [LARGE SCALE GENOMIC DNA]</scope>
    <source>
        <strain evidence="2 3">C32</strain>
    </source>
</reference>
<organism evidence="2 3">
    <name type="scientific">Shewanella electrica</name>
    <dbReference type="NCBI Taxonomy" id="515560"/>
    <lineage>
        <taxon>Bacteria</taxon>
        <taxon>Pseudomonadati</taxon>
        <taxon>Pseudomonadota</taxon>
        <taxon>Gammaproteobacteria</taxon>
        <taxon>Alteromonadales</taxon>
        <taxon>Shewanellaceae</taxon>
        <taxon>Shewanella</taxon>
    </lineage>
</organism>
<dbReference type="RefSeq" id="WP_238895928.1">
    <property type="nucleotide sequence ID" value="NZ_JAKOGG010000004.1"/>
</dbReference>
<keyword evidence="1" id="KW-0812">Transmembrane</keyword>
<dbReference type="Pfam" id="PF11399">
    <property type="entry name" value="DUF3192"/>
    <property type="match status" value="1"/>
</dbReference>
<keyword evidence="1" id="KW-1133">Transmembrane helix</keyword>
<evidence type="ECO:0000256" key="1">
    <source>
        <dbReference type="SAM" id="Phobius"/>
    </source>
</evidence>
<evidence type="ECO:0000313" key="3">
    <source>
        <dbReference type="Proteomes" id="UP001201549"/>
    </source>
</evidence>
<dbReference type="InterPro" id="IPR021534">
    <property type="entry name" value="DUF3192"/>
</dbReference>
<comment type="caution">
    <text evidence="2">The sequence shown here is derived from an EMBL/GenBank/DDBJ whole genome shotgun (WGS) entry which is preliminary data.</text>
</comment>